<dbReference type="Gene3D" id="3.90.75.20">
    <property type="match status" value="1"/>
</dbReference>
<dbReference type="Proteomes" id="UP000030001">
    <property type="component" value="Unassembled WGS sequence"/>
</dbReference>
<dbReference type="AlphaFoldDB" id="A0A099YCG1"/>
<proteinExistence type="predicted"/>
<feature type="domain" description="NUMOD4" evidence="1">
    <location>
        <begin position="6"/>
        <end position="51"/>
    </location>
</feature>
<organism evidence="2 3">
    <name type="scientific">Limosilactobacillus mucosae</name>
    <name type="common">Lactobacillus mucosae</name>
    <dbReference type="NCBI Taxonomy" id="97478"/>
    <lineage>
        <taxon>Bacteria</taxon>
        <taxon>Bacillati</taxon>
        <taxon>Bacillota</taxon>
        <taxon>Bacilli</taxon>
        <taxon>Lactobacillales</taxon>
        <taxon>Lactobacillaceae</taxon>
        <taxon>Limosilactobacillus</taxon>
    </lineage>
</organism>
<dbReference type="SUPFAM" id="SSF64496">
    <property type="entry name" value="DNA-binding domain of intron-encoded endonucleases"/>
    <property type="match status" value="1"/>
</dbReference>
<comment type="caution">
    <text evidence="2">The sequence shown here is derived from an EMBL/GenBank/DDBJ whole genome shotgun (WGS) entry which is preliminary data.</text>
</comment>
<dbReference type="SMART" id="SM00497">
    <property type="entry name" value="IENR1"/>
    <property type="match status" value="2"/>
</dbReference>
<dbReference type="GO" id="GO:0016788">
    <property type="term" value="F:hydrolase activity, acting on ester bonds"/>
    <property type="evidence" value="ECO:0007669"/>
    <property type="project" value="InterPro"/>
</dbReference>
<accession>A0A099YCG1</accession>
<dbReference type="InterPro" id="IPR036388">
    <property type="entry name" value="WH-like_DNA-bd_sf"/>
</dbReference>
<name>A0A099YCG1_LIMMU</name>
<evidence type="ECO:0000313" key="3">
    <source>
        <dbReference type="Proteomes" id="UP000030001"/>
    </source>
</evidence>
<dbReference type="SUPFAM" id="SSF54060">
    <property type="entry name" value="His-Me finger endonucleases"/>
    <property type="match status" value="1"/>
</dbReference>
<evidence type="ECO:0000259" key="1">
    <source>
        <dbReference type="Pfam" id="PF07463"/>
    </source>
</evidence>
<reference evidence="2 3" key="1">
    <citation type="submission" date="2014-09" db="EMBL/GenBank/DDBJ databases">
        <title>Lactobacillus mucosae CRL573 Genome Sequencing.</title>
        <authorList>
            <person name="Bleckwedel J."/>
            <person name="Teran L.C."/>
            <person name="Bonacina J."/>
            <person name="Saavedra L."/>
            <person name="Mozzi F.B."/>
            <person name="Raya R.R."/>
        </authorList>
    </citation>
    <scope>NUCLEOTIDE SEQUENCE [LARGE SCALE GENOMIC DNA]</scope>
    <source>
        <strain evidence="2 3">CRL573</strain>
    </source>
</reference>
<dbReference type="Gene3D" id="1.10.10.10">
    <property type="entry name" value="Winged helix-like DNA-binding domain superfamily/Winged helix DNA-binding domain"/>
    <property type="match status" value="2"/>
</dbReference>
<dbReference type="EMBL" id="JROC01000028">
    <property type="protein sequence ID" value="KGL67111.1"/>
    <property type="molecule type" value="Genomic_DNA"/>
</dbReference>
<dbReference type="InterPro" id="IPR044925">
    <property type="entry name" value="His-Me_finger_sf"/>
</dbReference>
<protein>
    <submittedName>
        <fullName evidence="2">Homing nuclease</fullName>
    </submittedName>
</protein>
<gene>
    <name evidence="2" type="ORF">LX03_03980</name>
</gene>
<evidence type="ECO:0000313" key="2">
    <source>
        <dbReference type="EMBL" id="KGL67111.1"/>
    </source>
</evidence>
<sequence length="242" mass="27870">MDNSKEIWKDIQGYEGLYQVSNLGRVKSLYKGGTILKGSVNNRGYHIVMLYKGGKYKHLLIHRLVAQAFISNPQKLPQVNHKDEDKFNNSVSNLEWCTNIYNNLYHDKAKRVGVKEGKPVAQYTLSGKLVRVWKSSHEAERTGYHAGHIGECCSGKIQTHQGYMWRFVLGDEAPVTIDPYIKKRFTNRADLSKPVGQYDFNGNLIKIWPSRHEAKRSGFDDTSISYHLKNGKPYKGYFWKQI</sequence>
<dbReference type="InterPro" id="IPR010902">
    <property type="entry name" value="NUMOD4"/>
</dbReference>
<dbReference type="InterPro" id="IPR003647">
    <property type="entry name" value="Intron_nuc_1_rpt"/>
</dbReference>
<dbReference type="Pfam" id="PF07463">
    <property type="entry name" value="NUMOD4"/>
    <property type="match status" value="1"/>
</dbReference>